<name>A0A540R7N7_9CORY</name>
<dbReference type="AlphaFoldDB" id="A0A540R7N7"/>
<feature type="coiled-coil region" evidence="1">
    <location>
        <begin position="605"/>
        <end position="709"/>
    </location>
</feature>
<dbReference type="STRING" id="1686286.GCA_900092335_01465"/>
<evidence type="ECO:0000259" key="2">
    <source>
        <dbReference type="Pfam" id="PF13476"/>
    </source>
</evidence>
<organism evidence="3 4">
    <name type="scientific">Corynebacterium phoceense</name>
    <dbReference type="NCBI Taxonomy" id="1686286"/>
    <lineage>
        <taxon>Bacteria</taxon>
        <taxon>Bacillati</taxon>
        <taxon>Actinomycetota</taxon>
        <taxon>Actinomycetes</taxon>
        <taxon>Mycobacteriales</taxon>
        <taxon>Corynebacteriaceae</taxon>
        <taxon>Corynebacterium</taxon>
    </lineage>
</organism>
<dbReference type="PANTHER" id="PTHR41259">
    <property type="entry name" value="DOUBLE-STRAND BREAK REPAIR RAD50 ATPASE, PUTATIVE-RELATED"/>
    <property type="match status" value="1"/>
</dbReference>
<dbReference type="GO" id="GO:0006302">
    <property type="term" value="P:double-strand break repair"/>
    <property type="evidence" value="ECO:0007669"/>
    <property type="project" value="InterPro"/>
</dbReference>
<evidence type="ECO:0000256" key="1">
    <source>
        <dbReference type="SAM" id="Coils"/>
    </source>
</evidence>
<dbReference type="Proteomes" id="UP000318080">
    <property type="component" value="Unassembled WGS sequence"/>
</dbReference>
<reference evidence="3 4" key="1">
    <citation type="submission" date="2019-06" db="EMBL/GenBank/DDBJ databases">
        <title>Draft genome of C. phoceense Strain 272.</title>
        <authorList>
            <person name="Pacheco L.G.C."/>
            <person name="Barberis C.M."/>
            <person name="Almuzara M.N."/>
            <person name="Traglia G.M."/>
            <person name="Santos C.S."/>
            <person name="Rocha D.J.P.G."/>
            <person name="Aguiar E.R.G.R."/>
            <person name="Vay C.A."/>
        </authorList>
    </citation>
    <scope>NUCLEOTIDE SEQUENCE [LARGE SCALE GENOMIC DNA]</scope>
    <source>
        <strain evidence="3 4">272</strain>
    </source>
</reference>
<dbReference type="EMBL" id="VHIR01000006">
    <property type="protein sequence ID" value="TQE43749.1"/>
    <property type="molecule type" value="Genomic_DNA"/>
</dbReference>
<dbReference type="RefSeq" id="WP_141628794.1">
    <property type="nucleotide sequence ID" value="NZ_VHIR01000006.1"/>
</dbReference>
<protein>
    <recommendedName>
        <fullName evidence="2">Rad50/SbcC-type AAA domain-containing protein</fullName>
    </recommendedName>
</protein>
<gene>
    <name evidence="3" type="ORF">EJK80_05675</name>
</gene>
<keyword evidence="4" id="KW-1185">Reference proteome</keyword>
<comment type="caution">
    <text evidence="3">The sequence shown here is derived from an EMBL/GenBank/DDBJ whole genome shotgun (WGS) entry which is preliminary data.</text>
</comment>
<feature type="domain" description="Rad50/SbcC-type AAA" evidence="2">
    <location>
        <begin position="5"/>
        <end position="315"/>
    </location>
</feature>
<dbReference type="Pfam" id="PF13476">
    <property type="entry name" value="AAA_23"/>
    <property type="match status" value="1"/>
</dbReference>
<proteinExistence type="predicted"/>
<evidence type="ECO:0000313" key="4">
    <source>
        <dbReference type="Proteomes" id="UP000318080"/>
    </source>
</evidence>
<dbReference type="Gene3D" id="3.40.50.300">
    <property type="entry name" value="P-loop containing nucleotide triphosphate hydrolases"/>
    <property type="match status" value="2"/>
</dbReference>
<dbReference type="InterPro" id="IPR038729">
    <property type="entry name" value="Rad50/SbcC_AAA"/>
</dbReference>
<dbReference type="GO" id="GO:0016887">
    <property type="term" value="F:ATP hydrolysis activity"/>
    <property type="evidence" value="ECO:0007669"/>
    <property type="project" value="InterPro"/>
</dbReference>
<sequence length="905" mass="98018">MRIHSIELNNVRGVRHLRADNFPDTGVIVIHGGNEAGKSTILDALGIALLERAGSTAKTARDKTLSDRGVMWLKPVDVDEAPEVTVSMSIGPYDFKLYKRFIKGSKTELEITSPKHESLTGPDAQARLDEIIAEHLDKALLATLFLRQDQLDEGIAAAGVPSLTAALERETGTDAETSFGDDTDLMRRVSDEFRRYYTEKGRASGELNKAEKNHEACVAEAAQKQKKVDELAGFVDSHARANDKLERAREDLPEARSVLEEREASAAKATQMAAAVEQQRQGVERARLDSERADQDLARREELRSNLEEYETQLKTAVEAVAAAETAAREEEETVEELTAALTKAKAVRDEARTARDAARVAAEHAQDRQRLAQLRERVSELDGLDAAVKDAREVAAARGRVITDADVTRAEKASNEVELAASLREQAAAKLILRSGKDSSVTVDGEERALPADEDVTVALDNGTVLDIAGISARFDAGAAASGDARAREDKARAALADILQELECVDMDEVRATRDAHREVGEHLSRAEADLRSALRGEELGDLRAQLGALEAQLEVAAAGVKDTAEELSVAEAEEARKETHDAFETADAEVDKAAARLEPLQRRQAQAELIAVQQNEKAVRENVERAQKAVAAAAEAGSVEDLQAAAEAAKTALSELEEQLETAERELADNDPTLAQKLVVGAQTRVETLENTISTAEKEMLRMESYISAASGAAEELELALAAEELAQQKLAAVQRRAAAARRLYEVLQEHQTAARQRYAAPFADRLGQLARSLFGGDITFDLDEELRIASRTRGGVTVDLDALSGGAKEQLGILTRLAIADMVGDDAEGGGESNAGVPVIIDDALGSTDSQRLELMSTIFADAGRHSQVIVLTCMPERYEWIPGRVEFDIEDLKRVPLAGR</sequence>
<keyword evidence="1" id="KW-0175">Coiled coil</keyword>
<feature type="coiled-coil region" evidence="1">
    <location>
        <begin position="207"/>
        <end position="378"/>
    </location>
</feature>
<dbReference type="SUPFAM" id="SSF52540">
    <property type="entry name" value="P-loop containing nucleoside triphosphate hydrolases"/>
    <property type="match status" value="1"/>
</dbReference>
<evidence type="ECO:0000313" key="3">
    <source>
        <dbReference type="EMBL" id="TQE43749.1"/>
    </source>
</evidence>
<accession>A0A540R7N7</accession>
<dbReference type="PANTHER" id="PTHR41259:SF1">
    <property type="entry name" value="DOUBLE-STRAND BREAK REPAIR RAD50 ATPASE, PUTATIVE-RELATED"/>
    <property type="match status" value="1"/>
</dbReference>
<dbReference type="InterPro" id="IPR027417">
    <property type="entry name" value="P-loop_NTPase"/>
</dbReference>